<dbReference type="Proteomes" id="UP000886858">
    <property type="component" value="Unassembled WGS sequence"/>
</dbReference>
<organism evidence="5 6">
    <name type="scientific">Candidatus Eisenbergiella merdipullorum</name>
    <dbReference type="NCBI Taxonomy" id="2838553"/>
    <lineage>
        <taxon>Bacteria</taxon>
        <taxon>Bacillati</taxon>
        <taxon>Bacillota</taxon>
        <taxon>Clostridia</taxon>
        <taxon>Lachnospirales</taxon>
        <taxon>Lachnospiraceae</taxon>
        <taxon>Eisenbergiella</taxon>
    </lineage>
</organism>
<name>A0A9D2KZ59_9FIRM</name>
<gene>
    <name evidence="5" type="ORF">H9717_02470</name>
</gene>
<keyword evidence="1" id="KW-0805">Transcription regulation</keyword>
<dbReference type="Gene3D" id="1.10.10.60">
    <property type="entry name" value="Homeodomain-like"/>
    <property type="match status" value="2"/>
</dbReference>
<protein>
    <submittedName>
        <fullName evidence="5">AraC family transcriptional regulator</fullName>
    </submittedName>
</protein>
<comment type="caution">
    <text evidence="5">The sequence shown here is derived from an EMBL/GenBank/DDBJ whole genome shotgun (WGS) entry which is preliminary data.</text>
</comment>
<dbReference type="InterPro" id="IPR009057">
    <property type="entry name" value="Homeodomain-like_sf"/>
</dbReference>
<keyword evidence="3" id="KW-0804">Transcription</keyword>
<evidence type="ECO:0000313" key="5">
    <source>
        <dbReference type="EMBL" id="HJA91979.1"/>
    </source>
</evidence>
<dbReference type="SUPFAM" id="SSF46689">
    <property type="entry name" value="Homeodomain-like"/>
    <property type="match status" value="2"/>
</dbReference>
<dbReference type="InterPro" id="IPR011051">
    <property type="entry name" value="RmlC_Cupin_sf"/>
</dbReference>
<evidence type="ECO:0000256" key="3">
    <source>
        <dbReference type="ARBA" id="ARBA00023163"/>
    </source>
</evidence>
<reference evidence="5" key="1">
    <citation type="journal article" date="2021" name="PeerJ">
        <title>Extensive microbial diversity within the chicken gut microbiome revealed by metagenomics and culture.</title>
        <authorList>
            <person name="Gilroy R."/>
            <person name="Ravi A."/>
            <person name="Getino M."/>
            <person name="Pursley I."/>
            <person name="Horton D.L."/>
            <person name="Alikhan N.F."/>
            <person name="Baker D."/>
            <person name="Gharbi K."/>
            <person name="Hall N."/>
            <person name="Watson M."/>
            <person name="Adriaenssens E.M."/>
            <person name="Foster-Nyarko E."/>
            <person name="Jarju S."/>
            <person name="Secka A."/>
            <person name="Antonio M."/>
            <person name="Oren A."/>
            <person name="Chaudhuri R.R."/>
            <person name="La Ragione R."/>
            <person name="Hildebrand F."/>
            <person name="Pallen M.J."/>
        </authorList>
    </citation>
    <scope>NUCLEOTIDE SEQUENCE</scope>
    <source>
        <strain evidence="5">CHK179-7159</strain>
    </source>
</reference>
<evidence type="ECO:0000256" key="2">
    <source>
        <dbReference type="ARBA" id="ARBA00023125"/>
    </source>
</evidence>
<reference evidence="5" key="2">
    <citation type="submission" date="2021-04" db="EMBL/GenBank/DDBJ databases">
        <authorList>
            <person name="Gilroy R."/>
        </authorList>
    </citation>
    <scope>NUCLEOTIDE SEQUENCE</scope>
    <source>
        <strain evidence="5">CHK179-7159</strain>
    </source>
</reference>
<feature type="domain" description="HTH araC/xylS-type" evidence="4">
    <location>
        <begin position="202"/>
        <end position="300"/>
    </location>
</feature>
<accession>A0A9D2KZ59</accession>
<dbReference type="InterPro" id="IPR018060">
    <property type="entry name" value="HTH_AraC"/>
</dbReference>
<dbReference type="SUPFAM" id="SSF51182">
    <property type="entry name" value="RmlC-like cupins"/>
    <property type="match status" value="1"/>
</dbReference>
<dbReference type="PROSITE" id="PS01124">
    <property type="entry name" value="HTH_ARAC_FAMILY_2"/>
    <property type="match status" value="1"/>
</dbReference>
<dbReference type="PRINTS" id="PR00032">
    <property type="entry name" value="HTHARAC"/>
</dbReference>
<evidence type="ECO:0000259" key="4">
    <source>
        <dbReference type="PROSITE" id="PS01124"/>
    </source>
</evidence>
<dbReference type="Gene3D" id="2.60.120.10">
    <property type="entry name" value="Jelly Rolls"/>
    <property type="match status" value="1"/>
</dbReference>
<dbReference type="EMBL" id="DWYY01000033">
    <property type="protein sequence ID" value="HJA91979.1"/>
    <property type="molecule type" value="Genomic_DNA"/>
</dbReference>
<dbReference type="InterPro" id="IPR014710">
    <property type="entry name" value="RmlC-like_jellyroll"/>
</dbReference>
<sequence>MGCKTLIVDENRMESHRYQEGELPVLRLKNSLDDYQKGEIACHWHSEFQFGLLLKGELEYYLLQDPASRLQRIIKPGDGFFINSRVFHGCRQMMRGTEIFTFGMLPGFFINPVFGNIYQKIVLPVLHSHVPGFFLFQEKKEDAGMLDLYRKFHKLNQKDRDFELSSLELICGIWKELLHRIHRQTDFASNCNFDFTQAFRIQKMLEFIQKHYPEPITVNQIAEAGGISRRECFRCFRAVINQAPTEYLNQYRLTMAAQLLTVGGQSLARVSESCGFENFSYFCRLFKKKYHMSPGQFRNGDVKVN</sequence>
<evidence type="ECO:0000313" key="6">
    <source>
        <dbReference type="Proteomes" id="UP000886858"/>
    </source>
</evidence>
<dbReference type="CDD" id="cd02208">
    <property type="entry name" value="cupin_RmlC-like"/>
    <property type="match status" value="1"/>
</dbReference>
<evidence type="ECO:0000256" key="1">
    <source>
        <dbReference type="ARBA" id="ARBA00023015"/>
    </source>
</evidence>
<dbReference type="SMART" id="SM00342">
    <property type="entry name" value="HTH_ARAC"/>
    <property type="match status" value="1"/>
</dbReference>
<proteinExistence type="predicted"/>
<dbReference type="InterPro" id="IPR020449">
    <property type="entry name" value="Tscrpt_reg_AraC-type_HTH"/>
</dbReference>
<dbReference type="GO" id="GO:0003700">
    <property type="term" value="F:DNA-binding transcription factor activity"/>
    <property type="evidence" value="ECO:0007669"/>
    <property type="project" value="InterPro"/>
</dbReference>
<dbReference type="AlphaFoldDB" id="A0A9D2KZ59"/>
<dbReference type="Pfam" id="PF12833">
    <property type="entry name" value="HTH_18"/>
    <property type="match status" value="1"/>
</dbReference>
<dbReference type="PANTHER" id="PTHR43280">
    <property type="entry name" value="ARAC-FAMILY TRANSCRIPTIONAL REGULATOR"/>
    <property type="match status" value="1"/>
</dbReference>
<dbReference type="PANTHER" id="PTHR43280:SF28">
    <property type="entry name" value="HTH-TYPE TRANSCRIPTIONAL ACTIVATOR RHAS"/>
    <property type="match status" value="1"/>
</dbReference>
<keyword evidence="2" id="KW-0238">DNA-binding</keyword>
<dbReference type="GO" id="GO:0043565">
    <property type="term" value="F:sequence-specific DNA binding"/>
    <property type="evidence" value="ECO:0007669"/>
    <property type="project" value="InterPro"/>
</dbReference>